<feature type="region of interest" description="Disordered" evidence="1">
    <location>
        <begin position="104"/>
        <end position="133"/>
    </location>
</feature>
<dbReference type="EMBL" id="JBHRWK010000007">
    <property type="protein sequence ID" value="MFC3448475.1"/>
    <property type="molecule type" value="Genomic_DNA"/>
</dbReference>
<comment type="caution">
    <text evidence="4">The sequence shown here is derived from an EMBL/GenBank/DDBJ whole genome shotgun (WGS) entry which is preliminary data.</text>
</comment>
<proteinExistence type="predicted"/>
<feature type="compositionally biased region" description="Acidic residues" evidence="1">
    <location>
        <begin position="113"/>
        <end position="133"/>
    </location>
</feature>
<evidence type="ECO:0000256" key="1">
    <source>
        <dbReference type="SAM" id="MobiDB-lite"/>
    </source>
</evidence>
<feature type="domain" description="Prokaryotic YEATS" evidence="3">
    <location>
        <begin position="201"/>
        <end position="271"/>
    </location>
</feature>
<evidence type="ECO:0000259" key="3">
    <source>
        <dbReference type="Pfam" id="PF20305"/>
    </source>
</evidence>
<feature type="transmembrane region" description="Helical" evidence="2">
    <location>
        <begin position="19"/>
        <end position="37"/>
    </location>
</feature>
<evidence type="ECO:0000256" key="2">
    <source>
        <dbReference type="SAM" id="Phobius"/>
    </source>
</evidence>
<dbReference type="InterPro" id="IPR046888">
    <property type="entry name" value="pYEATS"/>
</dbReference>
<evidence type="ECO:0000313" key="4">
    <source>
        <dbReference type="EMBL" id="MFC3448475.1"/>
    </source>
</evidence>
<dbReference type="Proteomes" id="UP001595645">
    <property type="component" value="Unassembled WGS sequence"/>
</dbReference>
<keyword evidence="5" id="KW-1185">Reference proteome</keyword>
<evidence type="ECO:0000313" key="5">
    <source>
        <dbReference type="Proteomes" id="UP001595645"/>
    </source>
</evidence>
<keyword evidence="2" id="KW-1133">Transmembrane helix</keyword>
<protein>
    <submittedName>
        <fullName evidence="4">PYEATS domain-containing protein</fullName>
    </submittedName>
</protein>
<dbReference type="Pfam" id="PF20305">
    <property type="entry name" value="pYEATS"/>
    <property type="match status" value="1"/>
</dbReference>
<sequence>MSAVTGSPGFVPLGKVERVVAAVAGLILLGVALFITISPPQKQVALDQCSSVASGCVVTVDSDLASFAGVLAGAGAVAGLVALLGVRFTRLKFAGAELGYEEKTAGLTQAPPAEDEGDKPAEEPVEQEDEETVPIEVEVREGLGKGSPSVPVSVTRLTGPIGEVDPSVLRSYQSSRKAGQRSHFLTHILGPAKQPGQKYSVAIRVTPHKVSAYEVKSASFYLGRSWGDKVFEGRRGNDGQFGMVTEAHGPFLALCEIEFIDGSRILLDHYCDFGMGSLLPA</sequence>
<gene>
    <name evidence="4" type="ORF">ACFOSH_03430</name>
</gene>
<keyword evidence="2" id="KW-0812">Transmembrane</keyword>
<name>A0ABV7NPB3_9PSEU</name>
<feature type="transmembrane region" description="Helical" evidence="2">
    <location>
        <begin position="64"/>
        <end position="86"/>
    </location>
</feature>
<organism evidence="4 5">
    <name type="scientific">Amycolatopsis speibonae</name>
    <dbReference type="NCBI Taxonomy" id="1450224"/>
    <lineage>
        <taxon>Bacteria</taxon>
        <taxon>Bacillati</taxon>
        <taxon>Actinomycetota</taxon>
        <taxon>Actinomycetes</taxon>
        <taxon>Pseudonocardiales</taxon>
        <taxon>Pseudonocardiaceae</taxon>
        <taxon>Amycolatopsis</taxon>
    </lineage>
</organism>
<dbReference type="RefSeq" id="WP_378237147.1">
    <property type="nucleotide sequence ID" value="NZ_JBHRWK010000007.1"/>
</dbReference>
<keyword evidence="2" id="KW-0472">Membrane</keyword>
<accession>A0ABV7NPB3</accession>
<reference evidence="5" key="1">
    <citation type="journal article" date="2019" name="Int. J. Syst. Evol. Microbiol.">
        <title>The Global Catalogue of Microorganisms (GCM) 10K type strain sequencing project: providing services to taxonomists for standard genome sequencing and annotation.</title>
        <authorList>
            <consortium name="The Broad Institute Genomics Platform"/>
            <consortium name="The Broad Institute Genome Sequencing Center for Infectious Disease"/>
            <person name="Wu L."/>
            <person name="Ma J."/>
        </authorList>
    </citation>
    <scope>NUCLEOTIDE SEQUENCE [LARGE SCALE GENOMIC DNA]</scope>
    <source>
        <strain evidence="5">CGMCC 4.7676</strain>
    </source>
</reference>